<feature type="transmembrane region" description="Helical" evidence="1">
    <location>
        <begin position="283"/>
        <end position="305"/>
    </location>
</feature>
<keyword evidence="3" id="KW-1185">Reference proteome</keyword>
<dbReference type="AlphaFoldDB" id="A0A0A8UTZ7"/>
<dbReference type="KEGG" id="lha:LHA_1179"/>
<feature type="transmembrane region" description="Helical" evidence="1">
    <location>
        <begin position="69"/>
        <end position="87"/>
    </location>
</feature>
<dbReference type="OrthoDB" id="9987909at2"/>
<feature type="transmembrane region" description="Helical" evidence="1">
    <location>
        <begin position="43"/>
        <end position="63"/>
    </location>
</feature>
<feature type="transmembrane region" description="Helical" evidence="1">
    <location>
        <begin position="250"/>
        <end position="271"/>
    </location>
</feature>
<feature type="transmembrane region" description="Helical" evidence="1">
    <location>
        <begin position="138"/>
        <end position="164"/>
    </location>
</feature>
<gene>
    <name evidence="2" type="ORF">LHA_1179</name>
</gene>
<dbReference type="Proteomes" id="UP000032803">
    <property type="component" value="Chromosome I"/>
</dbReference>
<dbReference type="STRING" id="449.LHA_1179"/>
<protein>
    <submittedName>
        <fullName evidence="2">Uncharacterized protein</fullName>
    </submittedName>
</protein>
<dbReference type="PATRIC" id="fig|449.7.peg.3191"/>
<sequence length="436" mass="49779">MFTDAKKDVNLLSKSNEKIFFIYSIVLLLYPAIVFSSAEKWSLINFFIYAFSSLIVLFCIQSIRINSILSWNIFGFAYFLCLWMNCLQLSEVQTEKTIFDLYSMIVGPLGFLLLLFFFEKIKITSVTPSIPLVNLNLIYIVFIILYCVVSVHIESIVGWRITAIQAEHRIISGDRFVVPFFSGFWSILGWSLVILAPYVRKRYAITAIALIFIISGILHVKRGDIIRVLLFFIIYYVSTSNIQVNKQTHRYLILFALSVITVVIFVIFGQWRLAQSGNDWQTIINISGVRINSAFVAWLFGYLIIQFDVFSLSTKALASPLYVPNDWGVLMTSDSLPTTSEMVPINGFNAATAFWDFVRDYGALFWLEMFIFWGIAVLLLGLSKKTNCKSAYCFTAMLCALMIFGNYFASRSIVLAIVVSNLIFFISNKNQKLISQ</sequence>
<feature type="transmembrane region" description="Helical" evidence="1">
    <location>
        <begin position="225"/>
        <end position="244"/>
    </location>
</feature>
<feature type="transmembrane region" description="Helical" evidence="1">
    <location>
        <begin position="176"/>
        <end position="196"/>
    </location>
</feature>
<keyword evidence="1" id="KW-0812">Transmembrane</keyword>
<feature type="transmembrane region" description="Helical" evidence="1">
    <location>
        <begin position="202"/>
        <end position="218"/>
    </location>
</feature>
<dbReference type="HOGENOM" id="CLU_628207_0_0_6"/>
<dbReference type="EMBL" id="LN681225">
    <property type="protein sequence ID" value="CEK10234.1"/>
    <property type="molecule type" value="Genomic_DNA"/>
</dbReference>
<feature type="transmembrane region" description="Helical" evidence="1">
    <location>
        <begin position="413"/>
        <end position="430"/>
    </location>
</feature>
<reference evidence="3" key="1">
    <citation type="submission" date="2014-09" db="EMBL/GenBank/DDBJ databases">
        <authorList>
            <person name="Gomez-Valero L."/>
        </authorList>
    </citation>
    <scope>NUCLEOTIDE SEQUENCE [LARGE SCALE GENOMIC DNA]</scope>
    <source>
        <strain evidence="3">ATCC35250</strain>
    </source>
</reference>
<feature type="transmembrane region" description="Helical" evidence="1">
    <location>
        <begin position="20"/>
        <end position="36"/>
    </location>
</feature>
<proteinExistence type="predicted"/>
<keyword evidence="1" id="KW-0472">Membrane</keyword>
<feature type="transmembrane region" description="Helical" evidence="1">
    <location>
        <begin position="99"/>
        <end position="118"/>
    </location>
</feature>
<evidence type="ECO:0000313" key="2">
    <source>
        <dbReference type="EMBL" id="CEK10234.1"/>
    </source>
</evidence>
<keyword evidence="1" id="KW-1133">Transmembrane helix</keyword>
<feature type="transmembrane region" description="Helical" evidence="1">
    <location>
        <begin position="363"/>
        <end position="383"/>
    </location>
</feature>
<dbReference type="RefSeq" id="WP_045105642.1">
    <property type="nucleotide sequence ID" value="NZ_LN681225.1"/>
</dbReference>
<evidence type="ECO:0000256" key="1">
    <source>
        <dbReference type="SAM" id="Phobius"/>
    </source>
</evidence>
<organism evidence="2 3">
    <name type="scientific">Legionella hackeliae</name>
    <dbReference type="NCBI Taxonomy" id="449"/>
    <lineage>
        <taxon>Bacteria</taxon>
        <taxon>Pseudomonadati</taxon>
        <taxon>Pseudomonadota</taxon>
        <taxon>Gammaproteobacteria</taxon>
        <taxon>Legionellales</taxon>
        <taxon>Legionellaceae</taxon>
        <taxon>Legionella</taxon>
    </lineage>
</organism>
<evidence type="ECO:0000313" key="3">
    <source>
        <dbReference type="Proteomes" id="UP000032803"/>
    </source>
</evidence>
<name>A0A0A8UTZ7_LEGHA</name>
<accession>A0A0A8UTZ7</accession>